<dbReference type="NCBIfam" id="TIGR01309">
    <property type="entry name" value="uL30_arch"/>
    <property type="match status" value="1"/>
</dbReference>
<dbReference type="GO" id="GO:0003723">
    <property type="term" value="F:RNA binding"/>
    <property type="evidence" value="ECO:0007669"/>
    <property type="project" value="TreeGrafter"/>
</dbReference>
<dbReference type="Gene3D" id="3.30.1390.20">
    <property type="entry name" value="Ribosomal protein L30, ferredoxin-like fold domain"/>
    <property type="match status" value="1"/>
</dbReference>
<dbReference type="CDD" id="cd01657">
    <property type="entry name" value="Ribosomal_L7_archeal_euk"/>
    <property type="match status" value="1"/>
</dbReference>
<feature type="compositionally biased region" description="Basic and acidic residues" evidence="5">
    <location>
        <begin position="123"/>
        <end position="135"/>
    </location>
</feature>
<dbReference type="Proteomes" id="UP000216308">
    <property type="component" value="Unassembled WGS sequence"/>
</dbReference>
<dbReference type="SUPFAM" id="SSF55129">
    <property type="entry name" value="Ribosomal protein L30p/L7e"/>
    <property type="match status" value="1"/>
</dbReference>
<evidence type="ECO:0000256" key="4">
    <source>
        <dbReference type="HAMAP-Rule" id="MF_01371"/>
    </source>
</evidence>
<comment type="caution">
    <text evidence="7">The sequence shown here is derived from an EMBL/GenBank/DDBJ whole genome shotgun (WGS) entry which is preliminary data.</text>
</comment>
<dbReference type="AlphaFoldDB" id="A0A256ILP5"/>
<feature type="domain" description="Large ribosomal subunit protein uL30-like ferredoxin-like fold" evidence="6">
    <location>
        <begin position="3"/>
        <end position="52"/>
    </location>
</feature>
<dbReference type="HAMAP" id="MF_01371_A">
    <property type="entry name" value="Ribosomal_uL30_A"/>
    <property type="match status" value="1"/>
</dbReference>
<dbReference type="InterPro" id="IPR005997">
    <property type="entry name" value="Ribosomal_uL30_arc"/>
</dbReference>
<evidence type="ECO:0000256" key="3">
    <source>
        <dbReference type="ARBA" id="ARBA00023274"/>
    </source>
</evidence>
<dbReference type="GO" id="GO:0003735">
    <property type="term" value="F:structural constituent of ribosome"/>
    <property type="evidence" value="ECO:0007669"/>
    <property type="project" value="UniProtKB-UniRule"/>
</dbReference>
<dbReference type="Pfam" id="PF00327">
    <property type="entry name" value="Ribosomal_L30"/>
    <property type="match status" value="1"/>
</dbReference>
<evidence type="ECO:0000259" key="6">
    <source>
        <dbReference type="Pfam" id="PF00327"/>
    </source>
</evidence>
<dbReference type="GO" id="GO:0000463">
    <property type="term" value="P:maturation of LSU-rRNA from tricistronic rRNA transcript (SSU-rRNA, 5.8S rRNA, LSU-rRNA)"/>
    <property type="evidence" value="ECO:0007669"/>
    <property type="project" value="TreeGrafter"/>
</dbReference>
<reference evidence="7 8" key="1">
    <citation type="journal article" date="2014" name="Front. Microbiol.">
        <title>Population and genomic analysis of the genus Halorubrum.</title>
        <authorList>
            <person name="Fullmer M.S."/>
            <person name="Soucy S.M."/>
            <person name="Swithers K.S."/>
            <person name="Makkay A.M."/>
            <person name="Wheeler R."/>
            <person name="Ventosa A."/>
            <person name="Gogarten J.P."/>
            <person name="Papke R.T."/>
        </authorList>
    </citation>
    <scope>NUCLEOTIDE SEQUENCE [LARGE SCALE GENOMIC DNA]</scope>
    <source>
        <strain evidence="7 8">Cb34</strain>
    </source>
</reference>
<evidence type="ECO:0000256" key="1">
    <source>
        <dbReference type="ARBA" id="ARBA00007594"/>
    </source>
</evidence>
<comment type="subunit">
    <text evidence="4">Part of the 50S ribosomal subunit.</text>
</comment>
<keyword evidence="3 4" id="KW-0687">Ribonucleoprotein</keyword>
<evidence type="ECO:0000256" key="2">
    <source>
        <dbReference type="ARBA" id="ARBA00022980"/>
    </source>
</evidence>
<name>A0A256ILP5_9EURY</name>
<accession>A0A256ILP5</accession>
<organism evidence="7 8">
    <name type="scientific">Halorubrum halodurans</name>
    <dbReference type="NCBI Taxonomy" id="1383851"/>
    <lineage>
        <taxon>Archaea</taxon>
        <taxon>Methanobacteriati</taxon>
        <taxon>Methanobacteriota</taxon>
        <taxon>Stenosarchaea group</taxon>
        <taxon>Halobacteria</taxon>
        <taxon>Halobacteriales</taxon>
        <taxon>Haloferacaceae</taxon>
        <taxon>Halorubrum</taxon>
    </lineage>
</organism>
<dbReference type="OrthoDB" id="6379at2157"/>
<evidence type="ECO:0000313" key="8">
    <source>
        <dbReference type="Proteomes" id="UP000216308"/>
    </source>
</evidence>
<dbReference type="InterPro" id="IPR016082">
    <property type="entry name" value="Ribosomal_uL30_ferredoxin-like"/>
</dbReference>
<comment type="similarity">
    <text evidence="1 4">Belongs to the universal ribosomal protein uL30 family.</text>
</comment>
<dbReference type="GO" id="GO:0022625">
    <property type="term" value="C:cytosolic large ribosomal subunit"/>
    <property type="evidence" value="ECO:0007669"/>
    <property type="project" value="UniProtKB-UniRule"/>
</dbReference>
<dbReference type="GO" id="GO:0006412">
    <property type="term" value="P:translation"/>
    <property type="evidence" value="ECO:0007669"/>
    <property type="project" value="UniProtKB-UniRule"/>
</dbReference>
<dbReference type="EMBL" id="NHPJ01000060">
    <property type="protein sequence ID" value="OYR57488.1"/>
    <property type="molecule type" value="Genomic_DNA"/>
</dbReference>
<keyword evidence="8" id="KW-1185">Reference proteome</keyword>
<protein>
    <recommendedName>
        <fullName evidence="4">Large ribosomal subunit protein uL30</fullName>
    </recommendedName>
</protein>
<dbReference type="InterPro" id="IPR036919">
    <property type="entry name" value="Ribo_uL30_ferredoxin-like_sf"/>
</dbReference>
<proteinExistence type="inferred from homology"/>
<evidence type="ECO:0000256" key="5">
    <source>
        <dbReference type="SAM" id="MobiDB-lite"/>
    </source>
</evidence>
<keyword evidence="2 4" id="KW-0689">Ribosomal protein</keyword>
<gene>
    <name evidence="4" type="primary">rpl30</name>
    <name evidence="7" type="ORF">DJ70_05990</name>
</gene>
<dbReference type="NCBIfam" id="NF004711">
    <property type="entry name" value="PRK06049.1"/>
    <property type="match status" value="1"/>
</dbReference>
<dbReference type="PANTHER" id="PTHR11524">
    <property type="entry name" value="60S RIBOSOMAL PROTEIN L7"/>
    <property type="match status" value="1"/>
</dbReference>
<dbReference type="InterPro" id="IPR039699">
    <property type="entry name" value="Ribosomal_uL30"/>
</dbReference>
<feature type="region of interest" description="Disordered" evidence="5">
    <location>
        <begin position="116"/>
        <end position="135"/>
    </location>
</feature>
<sequence length="154" mass="16674">MQAIVQLRGEVNVNEGVVDTLDMLNVGRVNHATFVPETDSYRGMITKVNDLVAFGEPSVETVAATIERRGEPLEGDADVDDAWVAENTDYDDVAALAEAIVAEETTLREQGVSPTLRLHAPRGGHDGIKHPIVEGGELGRHSTEEMDALLEAMR</sequence>
<dbReference type="RefSeq" id="WP_066413575.1">
    <property type="nucleotide sequence ID" value="NZ_NHPJ01000060.1"/>
</dbReference>
<dbReference type="InterPro" id="IPR035808">
    <property type="entry name" value="Ribosomal_uL30_euk_arc"/>
</dbReference>
<dbReference type="Gene3D" id="1.10.15.30">
    <property type="match status" value="1"/>
</dbReference>
<dbReference type="PANTHER" id="PTHR11524:SF16">
    <property type="entry name" value="LARGE RIBOSOMAL SUBUNIT PROTEIN UL30"/>
    <property type="match status" value="1"/>
</dbReference>
<evidence type="ECO:0000313" key="7">
    <source>
        <dbReference type="EMBL" id="OYR57488.1"/>
    </source>
</evidence>